<dbReference type="InterPro" id="IPR038491">
    <property type="entry name" value="Velvet_dom_sf"/>
</dbReference>
<dbReference type="RefSeq" id="XP_024719211.1">
    <property type="nucleotide sequence ID" value="XM_024865428.1"/>
</dbReference>
<evidence type="ECO:0000259" key="7">
    <source>
        <dbReference type="PROSITE" id="PS51821"/>
    </source>
</evidence>
<name>A0A2T3AX59_AMORE</name>
<keyword evidence="3" id="KW-0805">Transcription regulation</keyword>
<dbReference type="PROSITE" id="PS51821">
    <property type="entry name" value="VELVET"/>
    <property type="match status" value="1"/>
</dbReference>
<feature type="compositionally biased region" description="Basic and acidic residues" evidence="6">
    <location>
        <begin position="219"/>
        <end position="229"/>
    </location>
</feature>
<dbReference type="InParanoid" id="A0A2T3AX59"/>
<keyword evidence="5" id="KW-0539">Nucleus</keyword>
<feature type="compositionally biased region" description="Polar residues" evidence="6">
    <location>
        <begin position="286"/>
        <end position="305"/>
    </location>
</feature>
<feature type="compositionally biased region" description="Polar residues" evidence="6">
    <location>
        <begin position="341"/>
        <end position="373"/>
    </location>
</feature>
<evidence type="ECO:0000256" key="6">
    <source>
        <dbReference type="SAM" id="MobiDB-lite"/>
    </source>
</evidence>
<accession>A0A2T3AX59</accession>
<proteinExistence type="predicted"/>
<evidence type="ECO:0000313" key="9">
    <source>
        <dbReference type="Proteomes" id="UP000241818"/>
    </source>
</evidence>
<evidence type="ECO:0000313" key="8">
    <source>
        <dbReference type="EMBL" id="PSS13220.1"/>
    </source>
</evidence>
<protein>
    <recommendedName>
        <fullName evidence="7">Velvet domain-containing protein</fullName>
    </recommendedName>
</protein>
<dbReference type="PANTHER" id="PTHR33572:SF18">
    <property type="entry name" value="SPORE DEVELOPMENT REGULATOR VOSA"/>
    <property type="match status" value="1"/>
</dbReference>
<comment type="subcellular location">
    <subcellularLocation>
        <location evidence="1">Nucleus</location>
    </subcellularLocation>
</comment>
<feature type="compositionally biased region" description="Basic residues" evidence="6">
    <location>
        <begin position="209"/>
        <end position="218"/>
    </location>
</feature>
<dbReference type="GO" id="GO:0005634">
    <property type="term" value="C:nucleus"/>
    <property type="evidence" value="ECO:0007669"/>
    <property type="project" value="UniProtKB-SubCell"/>
</dbReference>
<dbReference type="EMBL" id="KZ679014">
    <property type="protein sequence ID" value="PSS13220.1"/>
    <property type="molecule type" value="Genomic_DNA"/>
</dbReference>
<evidence type="ECO:0000256" key="2">
    <source>
        <dbReference type="ARBA" id="ARBA00022969"/>
    </source>
</evidence>
<dbReference type="Gene3D" id="2.60.40.3960">
    <property type="entry name" value="Velvet domain"/>
    <property type="match status" value="1"/>
</dbReference>
<keyword evidence="2" id="KW-0749">Sporulation</keyword>
<keyword evidence="9" id="KW-1185">Reference proteome</keyword>
<dbReference type="AlphaFoldDB" id="A0A2T3AX59"/>
<organism evidence="8 9">
    <name type="scientific">Amorphotheca resinae ATCC 22711</name>
    <dbReference type="NCBI Taxonomy" id="857342"/>
    <lineage>
        <taxon>Eukaryota</taxon>
        <taxon>Fungi</taxon>
        <taxon>Dikarya</taxon>
        <taxon>Ascomycota</taxon>
        <taxon>Pezizomycotina</taxon>
        <taxon>Leotiomycetes</taxon>
        <taxon>Helotiales</taxon>
        <taxon>Amorphothecaceae</taxon>
        <taxon>Amorphotheca</taxon>
    </lineage>
</organism>
<dbReference type="InterPro" id="IPR037525">
    <property type="entry name" value="Velvet_dom"/>
</dbReference>
<evidence type="ECO:0000256" key="5">
    <source>
        <dbReference type="ARBA" id="ARBA00023242"/>
    </source>
</evidence>
<feature type="domain" description="Velvet" evidence="7">
    <location>
        <begin position="20"/>
        <end position="189"/>
    </location>
</feature>
<dbReference type="OrthoDB" id="5599552at2759"/>
<dbReference type="GO" id="GO:0030435">
    <property type="term" value="P:sporulation resulting in formation of a cellular spore"/>
    <property type="evidence" value="ECO:0007669"/>
    <property type="project" value="UniProtKB-KW"/>
</dbReference>
<dbReference type="PANTHER" id="PTHR33572">
    <property type="entry name" value="SPORE DEVELOPMENT REGULATOR VOSA"/>
    <property type="match status" value="1"/>
</dbReference>
<evidence type="ECO:0000256" key="3">
    <source>
        <dbReference type="ARBA" id="ARBA00023015"/>
    </source>
</evidence>
<dbReference type="GeneID" id="36573509"/>
<feature type="region of interest" description="Disordered" evidence="6">
    <location>
        <begin position="190"/>
        <end position="389"/>
    </location>
</feature>
<feature type="compositionally biased region" description="Low complexity" evidence="6">
    <location>
        <begin position="374"/>
        <end position="389"/>
    </location>
</feature>
<feature type="compositionally biased region" description="Polar residues" evidence="6">
    <location>
        <begin position="230"/>
        <end position="254"/>
    </location>
</feature>
<dbReference type="STRING" id="857342.A0A2T3AX59"/>
<dbReference type="Pfam" id="PF11754">
    <property type="entry name" value="Velvet"/>
    <property type="match status" value="2"/>
</dbReference>
<evidence type="ECO:0000256" key="4">
    <source>
        <dbReference type="ARBA" id="ARBA00023163"/>
    </source>
</evidence>
<reference evidence="8 9" key="1">
    <citation type="journal article" date="2018" name="New Phytol.">
        <title>Comparative genomics and transcriptomics depict ericoid mycorrhizal fungi as versatile saprotrophs and plant mutualists.</title>
        <authorList>
            <person name="Martino E."/>
            <person name="Morin E."/>
            <person name="Grelet G.A."/>
            <person name="Kuo A."/>
            <person name="Kohler A."/>
            <person name="Daghino S."/>
            <person name="Barry K.W."/>
            <person name="Cichocki N."/>
            <person name="Clum A."/>
            <person name="Dockter R.B."/>
            <person name="Hainaut M."/>
            <person name="Kuo R.C."/>
            <person name="LaButti K."/>
            <person name="Lindahl B.D."/>
            <person name="Lindquist E.A."/>
            <person name="Lipzen A."/>
            <person name="Khouja H.R."/>
            <person name="Magnuson J."/>
            <person name="Murat C."/>
            <person name="Ohm R.A."/>
            <person name="Singer S.W."/>
            <person name="Spatafora J.W."/>
            <person name="Wang M."/>
            <person name="Veneault-Fourrey C."/>
            <person name="Henrissat B."/>
            <person name="Grigoriev I.V."/>
            <person name="Martin F.M."/>
            <person name="Perotto S."/>
        </authorList>
    </citation>
    <scope>NUCLEOTIDE SEQUENCE [LARGE SCALE GENOMIC DNA]</scope>
    <source>
        <strain evidence="8 9">ATCC 22711</strain>
    </source>
</reference>
<dbReference type="InterPro" id="IPR021740">
    <property type="entry name" value="Velvet"/>
</dbReference>
<sequence>MNTVQSIHQFAEATAAQIPGLRSNDCELVIRQQPRNAKVAIGKEKDRKPVDPPPVVQLKISQTSDPYQNYMQSPYFFMTCSLVPTEGGSAPSSVGASLAGTLVSSLHRLKDTDNHDGAFFVWGDMSIKIEGVFRLQFNLYEMRNMECFYIRSVVSDPFPVLPQKTWLGMSESTFLTRSFNDQGIRLRVRKEPRSLLRKRGPASEDYIPRHYKTHGRKQSKGERTFEYHESQSPGLSTHSQGSQEEASGSMQPHSFDSYPGYAYTPAGPFNSFPQELSMKRPRTNSEHSQPPNFGQQQQPLNSPHSPYQPRMYSDAQHNYLYGGQPSPQQPPFGYPYAPSPVATSSQGQSFTQRFSTQHGVNSNYNDSMLSSSGPAFFQSQPQYQQPQHLQAQFGGPEMMTSTAPQKDTGGFGGLDVVQRSEQISPGYGGLSMTAPGIYATPSGNRSDGYQMYPHHGQNISDDNMGDNMVPRTTSGAMYTTGATGATEGLGGSFQ</sequence>
<keyword evidence="4" id="KW-0804">Transcription</keyword>
<evidence type="ECO:0000256" key="1">
    <source>
        <dbReference type="ARBA" id="ARBA00004123"/>
    </source>
</evidence>
<gene>
    <name evidence="8" type="ORF">M430DRAFT_266444</name>
</gene>
<dbReference type="Proteomes" id="UP000241818">
    <property type="component" value="Unassembled WGS sequence"/>
</dbReference>